<sequence length="46" mass="5300">MCYRFMGETELYTCKNCGAEFPSTEVRLYCKVCKSNLDKTGQLPKL</sequence>
<gene>
    <name evidence="1" type="ORF">AAA799N04_00520</name>
</gene>
<keyword evidence="2" id="KW-1185">Reference proteome</keyword>
<organism evidence="1 2">
    <name type="scientific">Marine Group I thaumarchaeote SCGC AAA799-N04</name>
    <dbReference type="NCBI Taxonomy" id="1502293"/>
    <lineage>
        <taxon>Archaea</taxon>
        <taxon>Nitrososphaerota</taxon>
        <taxon>Marine Group I</taxon>
    </lineage>
</organism>
<dbReference type="Proteomes" id="UP000028059">
    <property type="component" value="Unassembled WGS sequence"/>
</dbReference>
<dbReference type="AlphaFoldDB" id="A0A081RP84"/>
<comment type="caution">
    <text evidence="1">The sequence shown here is derived from an EMBL/GenBank/DDBJ whole genome shotgun (WGS) entry which is preliminary data.</text>
</comment>
<proteinExistence type="predicted"/>
<dbReference type="EMBL" id="JOKN01000006">
    <property type="protein sequence ID" value="KEQ57007.1"/>
    <property type="molecule type" value="Genomic_DNA"/>
</dbReference>
<accession>A0A081RP84</accession>
<name>A0A081RP84_9ARCH</name>
<protein>
    <submittedName>
        <fullName evidence="1">Uncharacterized protein</fullName>
    </submittedName>
</protein>
<evidence type="ECO:0000313" key="2">
    <source>
        <dbReference type="Proteomes" id="UP000028059"/>
    </source>
</evidence>
<reference evidence="1 2" key="1">
    <citation type="submission" date="2014-06" db="EMBL/GenBank/DDBJ databases">
        <authorList>
            <person name="Ngugi D.K."/>
            <person name="Blom J."/>
            <person name="Alam I."/>
            <person name="Rashid M."/>
            <person name="Ba Alawi W."/>
            <person name="Zhang G."/>
            <person name="Hikmawan T."/>
            <person name="Guan Y."/>
            <person name="Antunes A."/>
            <person name="Siam R."/>
            <person name="ElDorry H."/>
            <person name="Bajic V."/>
            <person name="Stingl U."/>
        </authorList>
    </citation>
    <scope>NUCLEOTIDE SEQUENCE [LARGE SCALE GENOMIC DNA]</scope>
    <source>
        <strain evidence="1">SCGC AAA799-N04</strain>
    </source>
</reference>
<evidence type="ECO:0000313" key="1">
    <source>
        <dbReference type="EMBL" id="KEQ57007.1"/>
    </source>
</evidence>